<dbReference type="PANTHER" id="PTHR45913:SF19">
    <property type="entry name" value="LOW QUALITY PROTEIN: ZINC FINGER BED DOMAIN-CONTAINING PROTEIN 5-LIKE"/>
    <property type="match status" value="1"/>
</dbReference>
<dbReference type="SUPFAM" id="SSF53098">
    <property type="entry name" value="Ribonuclease H-like"/>
    <property type="match status" value="1"/>
</dbReference>
<keyword evidence="3" id="KW-1185">Reference proteome</keyword>
<dbReference type="GeneTree" id="ENSGT00940000162521"/>
<dbReference type="InParanoid" id="A0A674JA94"/>
<protein>
    <recommendedName>
        <fullName evidence="1">HAT C-terminal dimerisation domain-containing protein</fullName>
    </recommendedName>
</protein>
<evidence type="ECO:0000259" key="1">
    <source>
        <dbReference type="Pfam" id="PF05699"/>
    </source>
</evidence>
<dbReference type="InterPro" id="IPR008906">
    <property type="entry name" value="HATC_C_dom"/>
</dbReference>
<dbReference type="AlphaFoldDB" id="A0A674JA94"/>
<evidence type="ECO:0000313" key="3">
    <source>
        <dbReference type="Proteomes" id="UP000472274"/>
    </source>
</evidence>
<name>A0A674JA94_9SAUR</name>
<evidence type="ECO:0000313" key="2">
    <source>
        <dbReference type="Ensembl" id="ENSTMTP00000016374.1"/>
    </source>
</evidence>
<reference evidence="2" key="2">
    <citation type="submission" date="2025-09" db="UniProtKB">
        <authorList>
            <consortium name="Ensembl"/>
        </authorList>
    </citation>
    <scope>IDENTIFICATION</scope>
</reference>
<dbReference type="GO" id="GO:0046983">
    <property type="term" value="F:protein dimerization activity"/>
    <property type="evidence" value="ECO:0007669"/>
    <property type="project" value="InterPro"/>
</dbReference>
<feature type="domain" description="HAT C-terminal dimerisation" evidence="1">
    <location>
        <begin position="424"/>
        <end position="490"/>
    </location>
</feature>
<dbReference type="Pfam" id="PF05699">
    <property type="entry name" value="Dimer_Tnp_hAT"/>
    <property type="match status" value="1"/>
</dbReference>
<dbReference type="PANTHER" id="PTHR45913">
    <property type="entry name" value="EPM2A-INTERACTING PROTEIN 1"/>
    <property type="match status" value="1"/>
</dbReference>
<dbReference type="Proteomes" id="UP000472274">
    <property type="component" value="Unplaced"/>
</dbReference>
<dbReference type="Ensembl" id="ENSTMTT00000016959.1">
    <property type="protein sequence ID" value="ENSTMTP00000016374.1"/>
    <property type="gene ID" value="ENSTMTG00000011986.1"/>
</dbReference>
<accession>A0A674JA94</accession>
<organism evidence="2 3">
    <name type="scientific">Terrapene triunguis</name>
    <name type="common">Three-toed box turtle</name>
    <dbReference type="NCBI Taxonomy" id="2587831"/>
    <lineage>
        <taxon>Eukaryota</taxon>
        <taxon>Metazoa</taxon>
        <taxon>Chordata</taxon>
        <taxon>Craniata</taxon>
        <taxon>Vertebrata</taxon>
        <taxon>Euteleostomi</taxon>
        <taxon>Archelosauria</taxon>
        <taxon>Testudinata</taxon>
        <taxon>Testudines</taxon>
        <taxon>Cryptodira</taxon>
        <taxon>Durocryptodira</taxon>
        <taxon>Testudinoidea</taxon>
        <taxon>Emydidae</taxon>
        <taxon>Terrapene</taxon>
    </lineage>
</organism>
<sequence length="497" mass="57335">MEGRVSRSNAVRGGWSKLICPSQDTLLGRNLVAEEKLFGSQTSQKHVVASVAVLRFHCMLGEKAAKRIDMVPLSNNTLSRRINDMSNNVETTIVQRVKNSPYYAIQLDESTDVANLAILLLFVRYVNEGLVEEDLLFCRPLEERTTGEDIFNLTNAYFQEKEIDWSRCLGICTDGVASKVSWTHCSIHRKALATKHMPEGLKEVLDNAVKMVNFIKSRPTNSRIFHVLCEEMGSIHNCLLTHTEVRWLSRGKILVRLFELRTEILVFFNSHPFHLASCMENNVWLHSLAYLADIFSRINDLNLSLQGLNITVFNVQDRVESMIKKLQFWESCLENNQTECFSNLHDFLAEHKLQLDQCTKTNITAHLKGLCTTFRDYFPAISGDNDWIRNPFDDTTFSTQILNTEEKEKLIEISCDYELRRSFRNLSLINFWLSLRNKYPLLAEKAAAVLLPFSTTYLCEKAFSSYAHLKTKYRNRLDAEPDLRLIFLQRFHNLEKG</sequence>
<proteinExistence type="predicted"/>
<reference evidence="2" key="1">
    <citation type="submission" date="2025-08" db="UniProtKB">
        <authorList>
            <consortium name="Ensembl"/>
        </authorList>
    </citation>
    <scope>IDENTIFICATION</scope>
</reference>
<dbReference type="InterPro" id="IPR012337">
    <property type="entry name" value="RNaseH-like_sf"/>
</dbReference>